<protein>
    <submittedName>
        <fullName evidence="2">Uncharacterized protein</fullName>
    </submittedName>
</protein>
<dbReference type="Proteomes" id="UP000019438">
    <property type="component" value="Chromosome"/>
</dbReference>
<name>A0AAN0RE87_9PROT</name>
<evidence type="ECO:0000256" key="1">
    <source>
        <dbReference type="SAM" id="Phobius"/>
    </source>
</evidence>
<keyword evidence="1" id="KW-1133">Transmembrane helix</keyword>
<accession>A0AAN0RE87</accession>
<proteinExistence type="predicted"/>
<evidence type="ECO:0000313" key="2">
    <source>
        <dbReference type="EMBL" id="AHJ63257.1"/>
    </source>
</evidence>
<keyword evidence="1" id="KW-0472">Membrane</keyword>
<dbReference type="AlphaFoldDB" id="A0AAN0RE87"/>
<reference evidence="3" key="1">
    <citation type="submission" date="2012-06" db="EMBL/GenBank/DDBJ databases">
        <title>Genome analysis of multiple Granulibacter bethesdensis isolates demonstrates substantial genome diversity.</title>
        <authorList>
            <person name="Greenberg D.E."/>
            <person name="Porcella S.F."/>
            <person name="Zarember K."/>
            <person name="Zelazny A.M."/>
            <person name="Bruno D."/>
            <person name="Martens C."/>
            <person name="Barbian K.D."/>
            <person name="Jaske E."/>
            <person name="Holland S.M."/>
        </authorList>
    </citation>
    <scope>NUCLEOTIDE SEQUENCE [LARGE SCALE GENOMIC DNA]</scope>
    <source>
        <strain evidence="3">CGDNIH3</strain>
    </source>
</reference>
<dbReference type="KEGG" id="gbc:GbCGDNIH3_7052"/>
<evidence type="ECO:0000313" key="3">
    <source>
        <dbReference type="Proteomes" id="UP000019438"/>
    </source>
</evidence>
<gene>
    <name evidence="2" type="ORF">GbCGDNIH3_7052</name>
</gene>
<dbReference type="EMBL" id="CP003181">
    <property type="protein sequence ID" value="AHJ63257.1"/>
    <property type="molecule type" value="Genomic_DNA"/>
</dbReference>
<organism evidence="2 3">
    <name type="scientific">Granulibacter bethesdensis</name>
    <dbReference type="NCBI Taxonomy" id="364410"/>
    <lineage>
        <taxon>Bacteria</taxon>
        <taxon>Pseudomonadati</taxon>
        <taxon>Pseudomonadota</taxon>
        <taxon>Alphaproteobacteria</taxon>
        <taxon>Acetobacterales</taxon>
        <taxon>Acetobacteraceae</taxon>
        <taxon>Granulibacter</taxon>
    </lineage>
</organism>
<feature type="transmembrane region" description="Helical" evidence="1">
    <location>
        <begin position="69"/>
        <end position="89"/>
    </location>
</feature>
<sequence length="168" mass="19401">MPFFSNSQGSSACTEIVSGGILCGALFLRSPRGLEAEFDQTAEVLPCIRKTGGYILAANFDRNMCLIKYLFVFVFSKIFIFWILFEIFIKCFMYNGIHIIHSTLNHLFKASGNITSMKICWYNFFKRSLQPLHNFCIQRAIFFCRLSFKTALEVWWKAQMNLIGFGHS</sequence>
<keyword evidence="1" id="KW-0812">Transmembrane</keyword>